<keyword evidence="4 7" id="KW-0812">Transmembrane</keyword>
<evidence type="ECO:0000256" key="4">
    <source>
        <dbReference type="ARBA" id="ARBA00022692"/>
    </source>
</evidence>
<dbReference type="RefSeq" id="WP_246914163.1">
    <property type="nucleotide sequence ID" value="NZ_JALJRB010000033.1"/>
</dbReference>
<dbReference type="GO" id="GO:0009055">
    <property type="term" value="F:electron transfer activity"/>
    <property type="evidence" value="ECO:0007669"/>
    <property type="project" value="TreeGrafter"/>
</dbReference>
<dbReference type="NCBIfam" id="TIGR00203">
    <property type="entry name" value="cydB"/>
    <property type="match status" value="1"/>
</dbReference>
<feature type="transmembrane region" description="Helical" evidence="7">
    <location>
        <begin position="155"/>
        <end position="177"/>
    </location>
</feature>
<dbReference type="Proteomes" id="UP001165427">
    <property type="component" value="Unassembled WGS sequence"/>
</dbReference>
<dbReference type="AlphaFoldDB" id="A0AA41R876"/>
<comment type="subcellular location">
    <subcellularLocation>
        <location evidence="1">Cell membrane</location>
        <topology evidence="1">Multi-pass membrane protein</topology>
    </subcellularLocation>
</comment>
<dbReference type="EMBL" id="JALJRB010000033">
    <property type="protein sequence ID" value="MCJ8502796.1"/>
    <property type="molecule type" value="Genomic_DNA"/>
</dbReference>
<evidence type="ECO:0000313" key="9">
    <source>
        <dbReference type="Proteomes" id="UP001165427"/>
    </source>
</evidence>
<name>A0AA41R876_9BACT</name>
<keyword evidence="3" id="KW-1003">Cell membrane</keyword>
<dbReference type="GO" id="GO:0019646">
    <property type="term" value="P:aerobic electron transport chain"/>
    <property type="evidence" value="ECO:0007669"/>
    <property type="project" value="TreeGrafter"/>
</dbReference>
<gene>
    <name evidence="8" type="primary">cydB</name>
    <name evidence="8" type="ORF">MRX98_19625</name>
</gene>
<dbReference type="GO" id="GO:0070069">
    <property type="term" value="C:cytochrome complex"/>
    <property type="evidence" value="ECO:0007669"/>
    <property type="project" value="TreeGrafter"/>
</dbReference>
<reference evidence="8" key="1">
    <citation type="submission" date="2022-04" db="EMBL/GenBank/DDBJ databases">
        <title>Desulfatitalea alkaliphila sp. nov., a novel anaerobic sulfate-reducing bacterium isolated from terrestrial mud volcano, Taman Peninsula, Russia.</title>
        <authorList>
            <person name="Khomyakova M.A."/>
            <person name="Merkel A.Y."/>
            <person name="Slobodkin A.I."/>
        </authorList>
    </citation>
    <scope>NUCLEOTIDE SEQUENCE</scope>
    <source>
        <strain evidence="8">M08but</strain>
    </source>
</reference>
<dbReference type="PANTHER" id="PTHR43141:SF4">
    <property type="entry name" value="CYTOCHROME BD2 SUBUNIT II"/>
    <property type="match status" value="1"/>
</dbReference>
<keyword evidence="5 7" id="KW-1133">Transmembrane helix</keyword>
<feature type="transmembrane region" description="Helical" evidence="7">
    <location>
        <begin position="76"/>
        <end position="94"/>
    </location>
</feature>
<evidence type="ECO:0000256" key="2">
    <source>
        <dbReference type="ARBA" id="ARBA00007543"/>
    </source>
</evidence>
<dbReference type="Pfam" id="PF02322">
    <property type="entry name" value="Cyt_bd_oxida_II"/>
    <property type="match status" value="1"/>
</dbReference>
<comment type="similarity">
    <text evidence="2">Belongs to the cytochrome ubiquinol oxidase subunit 2 family.</text>
</comment>
<evidence type="ECO:0000256" key="7">
    <source>
        <dbReference type="SAM" id="Phobius"/>
    </source>
</evidence>
<evidence type="ECO:0000313" key="8">
    <source>
        <dbReference type="EMBL" id="MCJ8502796.1"/>
    </source>
</evidence>
<feature type="transmembrane region" description="Helical" evidence="7">
    <location>
        <begin position="225"/>
        <end position="244"/>
    </location>
</feature>
<protein>
    <submittedName>
        <fullName evidence="8">Cytochrome d ubiquinol oxidase subunit II</fullName>
    </submittedName>
</protein>
<feature type="transmembrane region" description="Helical" evidence="7">
    <location>
        <begin position="52"/>
        <end position="70"/>
    </location>
</feature>
<feature type="transmembrane region" description="Helical" evidence="7">
    <location>
        <begin position="114"/>
        <end position="135"/>
    </location>
</feature>
<dbReference type="PANTHER" id="PTHR43141">
    <property type="entry name" value="CYTOCHROME BD2 SUBUNIT II"/>
    <property type="match status" value="1"/>
</dbReference>
<feature type="transmembrane region" description="Helical" evidence="7">
    <location>
        <begin position="256"/>
        <end position="277"/>
    </location>
</feature>
<organism evidence="8 9">
    <name type="scientific">Desulfatitalea alkaliphila</name>
    <dbReference type="NCBI Taxonomy" id="2929485"/>
    <lineage>
        <taxon>Bacteria</taxon>
        <taxon>Pseudomonadati</taxon>
        <taxon>Thermodesulfobacteriota</taxon>
        <taxon>Desulfobacteria</taxon>
        <taxon>Desulfobacterales</taxon>
        <taxon>Desulfosarcinaceae</taxon>
        <taxon>Desulfatitalea</taxon>
    </lineage>
</organism>
<evidence type="ECO:0000256" key="1">
    <source>
        <dbReference type="ARBA" id="ARBA00004651"/>
    </source>
</evidence>
<evidence type="ECO:0000256" key="3">
    <source>
        <dbReference type="ARBA" id="ARBA00022475"/>
    </source>
</evidence>
<feature type="transmembrane region" description="Helical" evidence="7">
    <location>
        <begin position="6"/>
        <end position="32"/>
    </location>
</feature>
<dbReference type="GO" id="GO:0005886">
    <property type="term" value="C:plasma membrane"/>
    <property type="evidence" value="ECO:0007669"/>
    <property type="project" value="UniProtKB-SubCell"/>
</dbReference>
<evidence type="ECO:0000256" key="5">
    <source>
        <dbReference type="ARBA" id="ARBA00022989"/>
    </source>
</evidence>
<proteinExistence type="inferred from homology"/>
<comment type="caution">
    <text evidence="8">The sequence shown here is derived from an EMBL/GenBank/DDBJ whole genome shotgun (WGS) entry which is preliminary data.</text>
</comment>
<keyword evidence="9" id="KW-1185">Reference proteome</keyword>
<sequence>MFLINLWAALVGVVIILYVILDGFSLGVGILFPSARSEKQQDVMMGSIAPVWDVNQTWIVFGAAGLFAVFPTTYTVMFSALYVPLFTFLFGLVFRGVAFEFRANSTHKTAWSRAFFGGSLVAAFGQGLTLGAYISGIHVENGVFAGGAFDWLTPFNILVGLALIAGYALLGAGYLILKTTGEVQQRAYGQAKAAVWAVAFFMLIVSFWTPYQAPDIMDRWWTAPHIYFVWLFPLLGLAGFVLLLRGIHNQVESAPFFWTLIMFLSAYLGLQSGVYPYAILPDITIFDAAAQRQTQMITLVGALVTLPFVLGYTFYCYWVFRGKVTDDVLYH</sequence>
<evidence type="ECO:0000256" key="6">
    <source>
        <dbReference type="ARBA" id="ARBA00023136"/>
    </source>
</evidence>
<dbReference type="InterPro" id="IPR003317">
    <property type="entry name" value="Cyt-d_oxidase_su2"/>
</dbReference>
<dbReference type="GO" id="GO:0016682">
    <property type="term" value="F:oxidoreductase activity, acting on diphenols and related substances as donors, oxygen as acceptor"/>
    <property type="evidence" value="ECO:0007669"/>
    <property type="project" value="TreeGrafter"/>
</dbReference>
<accession>A0AA41R876</accession>
<feature type="transmembrane region" description="Helical" evidence="7">
    <location>
        <begin position="297"/>
        <end position="320"/>
    </location>
</feature>
<feature type="transmembrane region" description="Helical" evidence="7">
    <location>
        <begin position="193"/>
        <end position="213"/>
    </location>
</feature>
<keyword evidence="6 7" id="KW-0472">Membrane</keyword>